<dbReference type="HOGENOM" id="CLU_275049_0_0_2"/>
<feature type="region of interest" description="Disordered" evidence="1">
    <location>
        <begin position="978"/>
        <end position="1040"/>
    </location>
</feature>
<dbReference type="EMBL" id="CP009506">
    <property type="protein sequence ID" value="AKB29901.1"/>
    <property type="molecule type" value="Genomic_DNA"/>
</dbReference>
<organism evidence="2 3">
    <name type="scientific">Methanosarcina siciliae T4/M</name>
    <dbReference type="NCBI Taxonomy" id="1434120"/>
    <lineage>
        <taxon>Archaea</taxon>
        <taxon>Methanobacteriati</taxon>
        <taxon>Methanobacteriota</taxon>
        <taxon>Stenosarchaea group</taxon>
        <taxon>Methanomicrobia</taxon>
        <taxon>Methanosarcinales</taxon>
        <taxon>Methanosarcinaceae</taxon>
        <taxon>Methanosarcina</taxon>
    </lineage>
</organism>
<dbReference type="OrthoDB" id="386849at2157"/>
<feature type="region of interest" description="Disordered" evidence="1">
    <location>
        <begin position="811"/>
        <end position="831"/>
    </location>
</feature>
<feature type="compositionally biased region" description="Polar residues" evidence="1">
    <location>
        <begin position="817"/>
        <end position="831"/>
    </location>
</feature>
<dbReference type="Proteomes" id="UP000033111">
    <property type="component" value="Chromosome"/>
</dbReference>
<proteinExistence type="predicted"/>
<evidence type="ECO:0000313" key="2">
    <source>
        <dbReference type="EMBL" id="AKB29901.1"/>
    </source>
</evidence>
<feature type="compositionally biased region" description="Polar residues" evidence="1">
    <location>
        <begin position="208"/>
        <end position="219"/>
    </location>
</feature>
<feature type="compositionally biased region" description="Low complexity" evidence="1">
    <location>
        <begin position="994"/>
        <end position="1014"/>
    </location>
</feature>
<feature type="region of interest" description="Disordered" evidence="1">
    <location>
        <begin position="203"/>
        <end position="228"/>
    </location>
</feature>
<dbReference type="PATRIC" id="fig|1434120.4.peg.4140"/>
<evidence type="ECO:0000313" key="3">
    <source>
        <dbReference type="Proteomes" id="UP000033111"/>
    </source>
</evidence>
<dbReference type="GeneID" id="25418490"/>
<protein>
    <submittedName>
        <fullName evidence="2">Uncharacterized protein</fullName>
    </submittedName>
</protein>
<evidence type="ECO:0000256" key="1">
    <source>
        <dbReference type="SAM" id="MobiDB-lite"/>
    </source>
</evidence>
<keyword evidence="3" id="KW-1185">Reference proteome</keyword>
<sequence>MAYTRTLSNTSKLANINKQEIREAIQNATPTTISIQNTQREAAHAKVQNMLNQVQTTPLNRAPTETELSLMKRSHAIETAYNETQKQAAQAEAGQGLGYTARPEDLLQLSGIQTEEQSPSYTYSVYDYLGREQTISEKQYNQLAEASKSNTNSSRVYTVIPEEVANSQADWWINSQGLYEWVPVTASDKAHLAKINKQRARSGLPARTTLTSGASPSQEYSEKWYSTGGKRTTVQHNEKLAKMKAGSSANANASAKSRTAQDAKATVISTGAQKEAIALSEESKIRNPLTKYESKDDYLSVMTAKKEAAEAAEKARAAYNPILDVSGNEIAGIEVKGASRESTAGIKGIISGEGYYSRDQAVSEYKTQKAAEKKAAEARKDLLAGTQDWLTAPGETANIDRSTLQKLELIPAGTAAITSAGMGLGLVDNTGIAEKYKDFKESGKTTADYENSPLSNITKAAKSTALKIDDAIKPYLPEAEDIKRGIGDSGITDYGYLSFIGGTAEKAIEVLTPAIEKNPELADNAAKKALDAIAGVKDVPADIAINEYEDFQESPTGYTAEQAALIASGYAFGAGAKLATISSRELLEKAGAKTSAKLVEPVLALGMTGVLGSEAVTTYEESGVKGLEKFGVDLAVGGIGFIKGTKHASALWDAVTVRGSELPVESMVSEDVLTGKSTLPETKPTQSAESIIKDFSTPEGTAKGWHASGDIMKDLTVRGVDAEGNIFKSRPGDNPGLYISGEQKGLSPHFLRVKTVTDTSPAPVEMASGMLSTAKSTGGVIKGTAGKVIGSSEEIFGRALKLEKLQSKGAELKTKSSKLASDSLESMSSPLHPNAMHIEVTGGVKRLPVDVRGSVSKSDQFLATKAEKGSAYLTTKLERNIKGGVAEHEATITPGTELKIISDNQYFKYSGRRVRVREAQTVRELTGEGKLIRDPNVKARTVRDLVGESRTIKELNRDYGTAKGVRGNYVPTGRDLVRNSSLDSMQGPAYSEITGSTPIRRTSTPTSPSYTPTRKAADPIGSTYQPSGRGSSYKPLSYPGYTPSKYSDYKPLSYPDYTPSKYPDYTPPQYPGYTPPKYPGYTPPKYPDYTPPQYPGYTPPKYTPPPTDPIINAPDALGKRKQTEIIDSPVMFGRRVKHHYVKDPVSFVLGTAGKKGRKGGLI</sequence>
<reference evidence="2 3" key="1">
    <citation type="submission" date="2014-07" db="EMBL/GenBank/DDBJ databases">
        <title>Methanogenic archaea and the global carbon cycle.</title>
        <authorList>
            <person name="Henriksen J.R."/>
            <person name="Luke J."/>
            <person name="Reinhart S."/>
            <person name="Benedict M.N."/>
            <person name="Youngblut N.D."/>
            <person name="Metcalf M.E."/>
            <person name="Whitaker R.J."/>
            <person name="Metcalf W.W."/>
        </authorList>
    </citation>
    <scope>NUCLEOTIDE SEQUENCE [LARGE SCALE GENOMIC DNA]</scope>
    <source>
        <strain evidence="2 3">T4/M</strain>
    </source>
</reference>
<dbReference type="KEGG" id="msw:MSSIT_3182"/>
<name>A0A0E3L999_9EURY</name>
<gene>
    <name evidence="2" type="ORF">MSSIT_3182</name>
</gene>
<dbReference type="AlphaFoldDB" id="A0A0E3L999"/>
<accession>A0A0E3L999</accession>
<dbReference type="RefSeq" id="WP_052721707.1">
    <property type="nucleotide sequence ID" value="NZ_CP009506.1"/>
</dbReference>